<keyword evidence="1" id="KW-1133">Transmembrane helix</keyword>
<dbReference type="AlphaFoldDB" id="A0A0K1R946"/>
<dbReference type="EMBL" id="CP012342">
    <property type="protein sequence ID" value="AKV57944.1"/>
    <property type="molecule type" value="Genomic_DNA"/>
</dbReference>
<evidence type="ECO:0000313" key="3">
    <source>
        <dbReference type="Proteomes" id="UP000060016"/>
    </source>
</evidence>
<keyword evidence="3" id="KW-1185">Reference proteome</keyword>
<dbReference type="RefSeq" id="WP_052203396.1">
    <property type="nucleotide sequence ID" value="NZ_CAMYAJ010000001.1"/>
</dbReference>
<proteinExistence type="predicted"/>
<dbReference type="Proteomes" id="UP000060016">
    <property type="component" value="Chromosome"/>
</dbReference>
<gene>
    <name evidence="2" type="ORF">AK829_00735</name>
</gene>
<organism evidence="2 3">
    <name type="scientific">Corynebacterium riegelii</name>
    <dbReference type="NCBI Taxonomy" id="156976"/>
    <lineage>
        <taxon>Bacteria</taxon>
        <taxon>Bacillati</taxon>
        <taxon>Actinomycetota</taxon>
        <taxon>Actinomycetes</taxon>
        <taxon>Mycobacteriales</taxon>
        <taxon>Corynebacteriaceae</taxon>
        <taxon>Corynebacterium</taxon>
    </lineage>
</organism>
<reference evidence="2 3" key="1">
    <citation type="submission" date="2015-08" db="EMBL/GenBank/DDBJ databases">
        <authorList>
            <person name="Babu N.S."/>
            <person name="Beckwith C.J."/>
            <person name="Beseler K.G."/>
            <person name="Brison A."/>
            <person name="Carone J.V."/>
            <person name="Caskin T.P."/>
            <person name="Diamond M."/>
            <person name="Durham M.E."/>
            <person name="Foxe J.M."/>
            <person name="Go M."/>
            <person name="Henderson B.A."/>
            <person name="Jones I.B."/>
            <person name="McGettigan J.A."/>
            <person name="Micheletti S.J."/>
            <person name="Nasrallah M.E."/>
            <person name="Ortiz D."/>
            <person name="Piller C.R."/>
            <person name="Privatt S.R."/>
            <person name="Schneider S.L."/>
            <person name="Sharp S."/>
            <person name="Smith T.C."/>
            <person name="Stanton J.D."/>
            <person name="Ullery H.E."/>
            <person name="Wilson R.J."/>
            <person name="Serrano M.G."/>
            <person name="Buck G."/>
            <person name="Lee V."/>
            <person name="Wang Y."/>
            <person name="Carvalho R."/>
            <person name="Voegtly L."/>
            <person name="Shi R."/>
            <person name="Duckworth R."/>
            <person name="Johnson A."/>
            <person name="Loviza R."/>
            <person name="Walstead R."/>
            <person name="Shah Z."/>
            <person name="Kiflezghi M."/>
            <person name="Wade K."/>
            <person name="Ball S.L."/>
            <person name="Bradley K.W."/>
            <person name="Asai D.J."/>
            <person name="Bowman C.A."/>
            <person name="Russell D.A."/>
            <person name="Pope W.H."/>
            <person name="Jacobs-Sera D."/>
            <person name="Hendrix R.W."/>
            <person name="Hatfull G.F."/>
        </authorList>
    </citation>
    <scope>NUCLEOTIDE SEQUENCE [LARGE SCALE GENOMIC DNA]</scope>
    <source>
        <strain evidence="2 3">PUDD_83A45</strain>
    </source>
</reference>
<sequence>MHYVSWDRTDRDAPKLLVEDGPEVLGVFRGTHADVGGEVWELTVAPEAGASAVRDGVEIVRAADPLKRGETIRAEVEGRGYTLVSETSSNWIIDNAAGEKVAQFTRANSGVRKAILEFEGETDLPATDVVALAWLSREVMESRQNVSANALIATLVLLSVVAVLVYVL</sequence>
<dbReference type="PATRIC" id="fig|156976.3.peg.139"/>
<feature type="transmembrane region" description="Helical" evidence="1">
    <location>
        <begin position="146"/>
        <end position="167"/>
    </location>
</feature>
<dbReference type="KEGG" id="crie:AK829_00735"/>
<keyword evidence="1" id="KW-0812">Transmembrane</keyword>
<keyword evidence="1" id="KW-0472">Membrane</keyword>
<evidence type="ECO:0000313" key="2">
    <source>
        <dbReference type="EMBL" id="AKV57944.1"/>
    </source>
</evidence>
<protein>
    <submittedName>
        <fullName evidence="2">Uncharacterized protein</fullName>
    </submittedName>
</protein>
<name>A0A0K1R946_9CORY</name>
<evidence type="ECO:0000256" key="1">
    <source>
        <dbReference type="SAM" id="Phobius"/>
    </source>
</evidence>
<accession>A0A0K1R946</accession>